<dbReference type="Proteomes" id="UP000053424">
    <property type="component" value="Unassembled WGS sequence"/>
</dbReference>
<evidence type="ECO:0000313" key="3">
    <source>
        <dbReference type="Proteomes" id="UP000053424"/>
    </source>
</evidence>
<keyword evidence="1" id="KW-0175">Coiled coil</keyword>
<keyword evidence="3" id="KW-1185">Reference proteome</keyword>
<dbReference type="AlphaFoldDB" id="A0A0C3CL22"/>
<feature type="coiled-coil region" evidence="1">
    <location>
        <begin position="43"/>
        <end position="120"/>
    </location>
</feature>
<reference evidence="3" key="2">
    <citation type="submission" date="2015-01" db="EMBL/GenBank/DDBJ databases">
        <title>Evolutionary Origins and Diversification of the Mycorrhizal Mutualists.</title>
        <authorList>
            <consortium name="DOE Joint Genome Institute"/>
            <consortium name="Mycorrhizal Genomics Consortium"/>
            <person name="Kohler A."/>
            <person name="Kuo A."/>
            <person name="Nagy L.G."/>
            <person name="Floudas D."/>
            <person name="Copeland A."/>
            <person name="Barry K.W."/>
            <person name="Cichocki N."/>
            <person name="Veneault-Fourrey C."/>
            <person name="LaButti K."/>
            <person name="Lindquist E.A."/>
            <person name="Lipzen A."/>
            <person name="Lundell T."/>
            <person name="Morin E."/>
            <person name="Murat C."/>
            <person name="Riley R."/>
            <person name="Ohm R."/>
            <person name="Sun H."/>
            <person name="Tunlid A."/>
            <person name="Henrissat B."/>
            <person name="Grigoriev I.V."/>
            <person name="Hibbett D.S."/>
            <person name="Martin F."/>
        </authorList>
    </citation>
    <scope>NUCLEOTIDE SEQUENCE [LARGE SCALE GENOMIC DNA]</scope>
    <source>
        <strain evidence="3">h7</strain>
    </source>
</reference>
<dbReference type="EMBL" id="KN831768">
    <property type="protein sequence ID" value="KIM49395.1"/>
    <property type="molecule type" value="Genomic_DNA"/>
</dbReference>
<evidence type="ECO:0000256" key="1">
    <source>
        <dbReference type="SAM" id="Coils"/>
    </source>
</evidence>
<reference evidence="2 3" key="1">
    <citation type="submission" date="2014-04" db="EMBL/GenBank/DDBJ databases">
        <authorList>
            <consortium name="DOE Joint Genome Institute"/>
            <person name="Kuo A."/>
            <person name="Gay G."/>
            <person name="Dore J."/>
            <person name="Kohler A."/>
            <person name="Nagy L.G."/>
            <person name="Floudas D."/>
            <person name="Copeland A."/>
            <person name="Barry K.W."/>
            <person name="Cichocki N."/>
            <person name="Veneault-Fourrey C."/>
            <person name="LaButti K."/>
            <person name="Lindquist E.A."/>
            <person name="Lipzen A."/>
            <person name="Lundell T."/>
            <person name="Morin E."/>
            <person name="Murat C."/>
            <person name="Sun H."/>
            <person name="Tunlid A."/>
            <person name="Henrissat B."/>
            <person name="Grigoriev I.V."/>
            <person name="Hibbett D.S."/>
            <person name="Martin F."/>
            <person name="Nordberg H.P."/>
            <person name="Cantor M.N."/>
            <person name="Hua S.X."/>
        </authorList>
    </citation>
    <scope>NUCLEOTIDE SEQUENCE [LARGE SCALE GENOMIC DNA]</scope>
    <source>
        <strain evidence="3">h7</strain>
    </source>
</reference>
<dbReference type="HOGENOM" id="CLU_927673_0_0_1"/>
<accession>A0A0C3CL22</accession>
<proteinExistence type="predicted"/>
<name>A0A0C3CL22_HEBCY</name>
<protein>
    <submittedName>
        <fullName evidence="2">Uncharacterized protein</fullName>
    </submittedName>
</protein>
<organism evidence="2 3">
    <name type="scientific">Hebeloma cylindrosporum</name>
    <dbReference type="NCBI Taxonomy" id="76867"/>
    <lineage>
        <taxon>Eukaryota</taxon>
        <taxon>Fungi</taxon>
        <taxon>Dikarya</taxon>
        <taxon>Basidiomycota</taxon>
        <taxon>Agaricomycotina</taxon>
        <taxon>Agaricomycetes</taxon>
        <taxon>Agaricomycetidae</taxon>
        <taxon>Agaricales</taxon>
        <taxon>Agaricineae</taxon>
        <taxon>Hymenogastraceae</taxon>
        <taxon>Hebeloma</taxon>
    </lineage>
</organism>
<evidence type="ECO:0000313" key="2">
    <source>
        <dbReference type="EMBL" id="KIM49395.1"/>
    </source>
</evidence>
<gene>
    <name evidence="2" type="ORF">M413DRAFT_107095</name>
</gene>
<sequence>MQSGNSGQNPLGSIRVGTDMIMDVLEREQDRATRDLQMRLHHLRQYTDEYQQLAQRNQAIEASKLRETQHRLSELERRYNELCQAKQADDTLFRVTSAGLQALEKEHNNLHAQLALTIQDRNNLLSERDSSVSSAFFANLEKYGIFVSEQNRLSFRGEWLPLWNEFVASDSQNQVLPPNESLTPSELDVLLKTFVTRIRQDRQTIKSLEDNLQALQQHVHLTQMYEPDPKPTEHEEPLVCNSVFPEENAVHPEIDPLRSQTTSQLKTEPLDDNYPLILGQQYANDGYTSSSFAVYSVSPS</sequence>